<dbReference type="AlphaFoldDB" id="A0A380PAC9"/>
<dbReference type="GeneID" id="95070726"/>
<dbReference type="Proteomes" id="UP000254150">
    <property type="component" value="Unassembled WGS sequence"/>
</dbReference>
<proteinExistence type="predicted"/>
<evidence type="ECO:0000313" key="3">
    <source>
        <dbReference type="Proteomes" id="UP000254150"/>
    </source>
</evidence>
<feature type="region of interest" description="Disordered" evidence="1">
    <location>
        <begin position="1"/>
        <end position="24"/>
    </location>
</feature>
<protein>
    <submittedName>
        <fullName evidence="2">Uncharacterized protein</fullName>
    </submittedName>
</protein>
<sequence length="162" mass="17884">MTVLGHQPPGPDEATGPPVPPPASALDVLRPRLRVPGGRFAIGPGWRRLVLDCHRRIAAEFPAYELLAVKQKYGRLSFQAFPRPWRPGERSWTPEEHARLHELLDVTTARSESLCERCSAPARLRRTRRLWLTLCDACEAVVEESGDLDEAPGTPGPAAGQP</sequence>
<evidence type="ECO:0000256" key="1">
    <source>
        <dbReference type="SAM" id="MobiDB-lite"/>
    </source>
</evidence>
<name>A0A380PAC9_STRGR</name>
<dbReference type="RefSeq" id="WP_100452198.1">
    <property type="nucleotide sequence ID" value="NZ_UHID01000009.1"/>
</dbReference>
<accession>A0A380PAC9</accession>
<reference evidence="2 3" key="1">
    <citation type="submission" date="2018-06" db="EMBL/GenBank/DDBJ databases">
        <authorList>
            <consortium name="Pathogen Informatics"/>
            <person name="Doyle S."/>
        </authorList>
    </citation>
    <scope>NUCLEOTIDE SEQUENCE [LARGE SCALE GENOMIC DNA]</scope>
    <source>
        <strain evidence="2 3">NCTC7807</strain>
    </source>
</reference>
<organism evidence="2 3">
    <name type="scientific">Streptomyces griseus</name>
    <dbReference type="NCBI Taxonomy" id="1911"/>
    <lineage>
        <taxon>Bacteria</taxon>
        <taxon>Bacillati</taxon>
        <taxon>Actinomycetota</taxon>
        <taxon>Actinomycetes</taxon>
        <taxon>Kitasatosporales</taxon>
        <taxon>Streptomycetaceae</taxon>
        <taxon>Streptomyces</taxon>
    </lineage>
</organism>
<evidence type="ECO:0000313" key="2">
    <source>
        <dbReference type="EMBL" id="SUP62045.1"/>
    </source>
</evidence>
<dbReference type="EMBL" id="UHID01000009">
    <property type="protein sequence ID" value="SUP62045.1"/>
    <property type="molecule type" value="Genomic_DNA"/>
</dbReference>
<gene>
    <name evidence="2" type="ORF">NCTC7807_05204</name>
</gene>